<comment type="subunit">
    <text evidence="3">Heterohexamer of two alpha and four beta subunits.</text>
</comment>
<keyword evidence="6" id="KW-0143">Chaperone</keyword>
<keyword evidence="9" id="KW-0175">Coiled coil</keyword>
<comment type="function">
    <text evidence="7">Molecular chaperone capable of stabilizing a range of proteins. Seems to fulfill an ATP-independent, HSP70-like function in archaeal de novo protein folding.</text>
</comment>
<dbReference type="InterPro" id="IPR002777">
    <property type="entry name" value="PFD_beta-like"/>
</dbReference>
<dbReference type="InterPro" id="IPR012713">
    <property type="entry name" value="PfdB"/>
</dbReference>
<dbReference type="PANTHER" id="PTHR21431">
    <property type="entry name" value="PREFOLDIN SUBUNIT 6"/>
    <property type="match status" value="1"/>
</dbReference>
<dbReference type="CDD" id="cd23162">
    <property type="entry name" value="Prefoldin_beta_GimC"/>
    <property type="match status" value="1"/>
</dbReference>
<dbReference type="InterPro" id="IPR009053">
    <property type="entry name" value="Prefoldin"/>
</dbReference>
<evidence type="ECO:0000256" key="8">
    <source>
        <dbReference type="ARBA" id="ARBA00033461"/>
    </source>
</evidence>
<dbReference type="GO" id="GO:0051082">
    <property type="term" value="F:unfolded protein binding"/>
    <property type="evidence" value="ECO:0007669"/>
    <property type="project" value="InterPro"/>
</dbReference>
<protein>
    <recommendedName>
        <fullName evidence="4">Prefoldin subunit beta</fullName>
    </recommendedName>
    <alternativeName>
        <fullName evidence="8">GimC subunit beta</fullName>
    </alternativeName>
</protein>
<feature type="region of interest" description="Disordered" evidence="10">
    <location>
        <begin position="95"/>
        <end position="123"/>
    </location>
</feature>
<dbReference type="NCBIfam" id="TIGR02338">
    <property type="entry name" value="gimC_beta"/>
    <property type="match status" value="1"/>
</dbReference>
<dbReference type="AlphaFoldDB" id="X0SJ73"/>
<evidence type="ECO:0000256" key="2">
    <source>
        <dbReference type="ARBA" id="ARBA00008045"/>
    </source>
</evidence>
<dbReference type="GO" id="GO:0016272">
    <property type="term" value="C:prefoldin complex"/>
    <property type="evidence" value="ECO:0007669"/>
    <property type="project" value="InterPro"/>
</dbReference>
<dbReference type="GO" id="GO:0051087">
    <property type="term" value="F:protein-folding chaperone binding"/>
    <property type="evidence" value="ECO:0007669"/>
    <property type="project" value="TreeGrafter"/>
</dbReference>
<sequence length="123" mass="14179">MSNVGQLPSNIQEKISRLQQLQNTLQQLILQKQRLDLERNESERALKTLDDVTSETKVYKSAGAILVEKDRDDVVKELKERLEFLEMRSKVLTKQEGNTRERLTSIQESLQKELNLGSNTRGP</sequence>
<evidence type="ECO:0000256" key="1">
    <source>
        <dbReference type="ARBA" id="ARBA00004496"/>
    </source>
</evidence>
<dbReference type="GO" id="GO:0006457">
    <property type="term" value="P:protein folding"/>
    <property type="evidence" value="ECO:0007669"/>
    <property type="project" value="InterPro"/>
</dbReference>
<evidence type="ECO:0000256" key="5">
    <source>
        <dbReference type="ARBA" id="ARBA00022490"/>
    </source>
</evidence>
<comment type="subcellular location">
    <subcellularLocation>
        <location evidence="1">Cytoplasm</location>
    </subcellularLocation>
</comment>
<comment type="similarity">
    <text evidence="2">Belongs to the prefoldin subunit beta family.</text>
</comment>
<feature type="coiled-coil region" evidence="9">
    <location>
        <begin position="11"/>
        <end position="95"/>
    </location>
</feature>
<dbReference type="PANTHER" id="PTHR21431:SF0">
    <property type="entry name" value="PREFOLDIN SUBUNIT 6"/>
    <property type="match status" value="1"/>
</dbReference>
<dbReference type="EMBL" id="BARS01009892">
    <property type="protein sequence ID" value="GAF81044.1"/>
    <property type="molecule type" value="Genomic_DNA"/>
</dbReference>
<evidence type="ECO:0000256" key="4">
    <source>
        <dbReference type="ARBA" id="ARBA00016304"/>
    </source>
</evidence>
<evidence type="ECO:0000256" key="9">
    <source>
        <dbReference type="SAM" id="Coils"/>
    </source>
</evidence>
<evidence type="ECO:0000256" key="7">
    <source>
        <dbReference type="ARBA" id="ARBA00025077"/>
    </source>
</evidence>
<evidence type="ECO:0000256" key="3">
    <source>
        <dbReference type="ARBA" id="ARBA00011716"/>
    </source>
</evidence>
<dbReference type="SUPFAM" id="SSF46579">
    <property type="entry name" value="Prefoldin"/>
    <property type="match status" value="1"/>
</dbReference>
<dbReference type="GO" id="GO:0005737">
    <property type="term" value="C:cytoplasm"/>
    <property type="evidence" value="ECO:0007669"/>
    <property type="project" value="UniProtKB-SubCell"/>
</dbReference>
<dbReference type="Pfam" id="PF01920">
    <property type="entry name" value="Prefoldin_2"/>
    <property type="match status" value="1"/>
</dbReference>
<dbReference type="Gene3D" id="1.10.287.370">
    <property type="match status" value="1"/>
</dbReference>
<proteinExistence type="inferred from homology"/>
<organism evidence="11">
    <name type="scientific">marine sediment metagenome</name>
    <dbReference type="NCBI Taxonomy" id="412755"/>
    <lineage>
        <taxon>unclassified sequences</taxon>
        <taxon>metagenomes</taxon>
        <taxon>ecological metagenomes</taxon>
    </lineage>
</organism>
<evidence type="ECO:0000313" key="11">
    <source>
        <dbReference type="EMBL" id="GAF81044.1"/>
    </source>
</evidence>
<evidence type="ECO:0000256" key="6">
    <source>
        <dbReference type="ARBA" id="ARBA00023186"/>
    </source>
</evidence>
<dbReference type="HAMAP" id="MF_00307">
    <property type="entry name" value="PfdB"/>
    <property type="match status" value="1"/>
</dbReference>
<evidence type="ECO:0000256" key="10">
    <source>
        <dbReference type="SAM" id="MobiDB-lite"/>
    </source>
</evidence>
<accession>X0SJ73</accession>
<keyword evidence="5" id="KW-0963">Cytoplasm</keyword>
<dbReference type="GO" id="GO:0051131">
    <property type="term" value="P:chaperone-mediated protein complex assembly"/>
    <property type="evidence" value="ECO:0007669"/>
    <property type="project" value="TreeGrafter"/>
</dbReference>
<name>X0SJ73_9ZZZZ</name>
<reference evidence="11" key="1">
    <citation type="journal article" date="2014" name="Front. Microbiol.">
        <title>High frequency of phylogenetically diverse reductive dehalogenase-homologous genes in deep subseafloor sedimentary metagenomes.</title>
        <authorList>
            <person name="Kawai M."/>
            <person name="Futagami T."/>
            <person name="Toyoda A."/>
            <person name="Takaki Y."/>
            <person name="Nishi S."/>
            <person name="Hori S."/>
            <person name="Arai W."/>
            <person name="Tsubouchi T."/>
            <person name="Morono Y."/>
            <person name="Uchiyama I."/>
            <person name="Ito T."/>
            <person name="Fujiyama A."/>
            <person name="Inagaki F."/>
            <person name="Takami H."/>
        </authorList>
    </citation>
    <scope>NUCLEOTIDE SEQUENCE</scope>
    <source>
        <strain evidence="11">Expedition CK06-06</strain>
    </source>
</reference>
<gene>
    <name evidence="11" type="ORF">S01H1_18494</name>
</gene>
<comment type="caution">
    <text evidence="11">The sequence shown here is derived from an EMBL/GenBank/DDBJ whole genome shotgun (WGS) entry which is preliminary data.</text>
</comment>